<feature type="domain" description="FdhE C-terminal" evidence="5">
    <location>
        <begin position="226"/>
        <end position="302"/>
    </location>
</feature>
<comment type="similarity">
    <text evidence="2">Belongs to the FdhE family.</text>
</comment>
<feature type="domain" description="FdhE central" evidence="4">
    <location>
        <begin position="188"/>
        <end position="225"/>
    </location>
</feature>
<dbReference type="GO" id="GO:0005829">
    <property type="term" value="C:cytosol"/>
    <property type="evidence" value="ECO:0007669"/>
    <property type="project" value="TreeGrafter"/>
</dbReference>
<dbReference type="RefSeq" id="WP_148916244.1">
    <property type="nucleotide sequence ID" value="NZ_VSZS01000066.1"/>
</dbReference>
<dbReference type="PANTHER" id="PTHR37689">
    <property type="entry name" value="PROTEIN FDHE"/>
    <property type="match status" value="1"/>
</dbReference>
<dbReference type="Pfam" id="PF24860">
    <property type="entry name" value="FdhE_C"/>
    <property type="match status" value="1"/>
</dbReference>
<dbReference type="PIRSF" id="PIRSF018296">
    <property type="entry name" value="Format_dh_formtn"/>
    <property type="match status" value="1"/>
</dbReference>
<dbReference type="Gene3D" id="3.90.1670.10">
    <property type="entry name" value="FdhE-like domain"/>
    <property type="match status" value="1"/>
</dbReference>
<evidence type="ECO:0000259" key="4">
    <source>
        <dbReference type="Pfam" id="PF24859"/>
    </source>
</evidence>
<dbReference type="GO" id="GO:0051604">
    <property type="term" value="P:protein maturation"/>
    <property type="evidence" value="ECO:0007669"/>
    <property type="project" value="TreeGrafter"/>
</dbReference>
<dbReference type="Pfam" id="PF24859">
    <property type="entry name" value="FdhE_central"/>
    <property type="match status" value="1"/>
</dbReference>
<keyword evidence="7" id="KW-1185">Reference proteome</keyword>
<name>A0A5D4GQW3_9HYPH</name>
<evidence type="ECO:0000259" key="5">
    <source>
        <dbReference type="Pfam" id="PF24860"/>
    </source>
</evidence>
<dbReference type="InterPro" id="IPR056797">
    <property type="entry name" value="FdhE_central"/>
</dbReference>
<dbReference type="SUPFAM" id="SSF144020">
    <property type="entry name" value="FdhE-like"/>
    <property type="match status" value="1"/>
</dbReference>
<dbReference type="InterPro" id="IPR006452">
    <property type="entry name" value="Formate_DH_accessory"/>
</dbReference>
<comment type="subcellular location">
    <subcellularLocation>
        <location evidence="2">Cytoplasm</location>
    </subcellularLocation>
</comment>
<gene>
    <name evidence="2 6" type="primary">fdhE</name>
    <name evidence="6" type="ORF">FY036_18550</name>
</gene>
<reference evidence="6 7" key="1">
    <citation type="submission" date="2019-08" db="EMBL/GenBank/DDBJ databases">
        <authorList>
            <person name="Seo Y.L."/>
        </authorList>
    </citation>
    <scope>NUCLEOTIDE SEQUENCE [LARGE SCALE GENOMIC DNA]</scope>
    <source>
        <strain evidence="6 7">MaA-C15</strain>
    </source>
</reference>
<comment type="caution">
    <text evidence="6">The sequence shown here is derived from an EMBL/GenBank/DDBJ whole genome shotgun (WGS) entry which is preliminary data.</text>
</comment>
<evidence type="ECO:0000256" key="1">
    <source>
        <dbReference type="ARBA" id="ARBA00022490"/>
    </source>
</evidence>
<dbReference type="Pfam" id="PF04216">
    <property type="entry name" value="FdhE_N"/>
    <property type="match status" value="1"/>
</dbReference>
<evidence type="ECO:0000259" key="3">
    <source>
        <dbReference type="Pfam" id="PF04216"/>
    </source>
</evidence>
<reference evidence="6 7" key="2">
    <citation type="submission" date="2019-09" db="EMBL/GenBank/DDBJ databases">
        <title>Mesorhizobium sp. MaA-C15 isolated from Microcystis aeruginosa.</title>
        <authorList>
            <person name="Jeong S.E."/>
            <person name="Jin H.M."/>
            <person name="Jeon C.O."/>
        </authorList>
    </citation>
    <scope>NUCLEOTIDE SEQUENCE [LARGE SCALE GENOMIC DNA]</scope>
    <source>
        <strain evidence="6 7">MaA-C15</strain>
    </source>
</reference>
<dbReference type="AlphaFoldDB" id="A0A5D4GQW3"/>
<dbReference type="InterPro" id="IPR056796">
    <property type="entry name" value="FdhE_C"/>
</dbReference>
<feature type="domain" description="FdhE N-terminal" evidence="3">
    <location>
        <begin position="20"/>
        <end position="184"/>
    </location>
</feature>
<comment type="function">
    <text evidence="2">Necessary for formate dehydrogenase activity.</text>
</comment>
<dbReference type="CDD" id="cd16341">
    <property type="entry name" value="FdhE"/>
    <property type="match status" value="1"/>
</dbReference>
<evidence type="ECO:0000313" key="6">
    <source>
        <dbReference type="EMBL" id="TYR30708.1"/>
    </source>
</evidence>
<organism evidence="6 7">
    <name type="scientific">Neoaquamicrobium microcysteis</name>
    <dbReference type="NCBI Taxonomy" id="2682781"/>
    <lineage>
        <taxon>Bacteria</taxon>
        <taxon>Pseudomonadati</taxon>
        <taxon>Pseudomonadota</taxon>
        <taxon>Alphaproteobacteria</taxon>
        <taxon>Hyphomicrobiales</taxon>
        <taxon>Phyllobacteriaceae</taxon>
        <taxon>Neoaquamicrobium</taxon>
    </lineage>
</organism>
<dbReference type="HAMAP" id="MF_00611">
    <property type="entry name" value="FdeH"/>
    <property type="match status" value="1"/>
</dbReference>
<dbReference type="NCBIfam" id="TIGR01562">
    <property type="entry name" value="FdhE"/>
    <property type="match status" value="1"/>
</dbReference>
<sequence>MPRKIPVPGDITAIGEVRTPPFARVPDPVRLFERRSNRFRQLSGPDGIGPYLGFLAGIAEAQKQLAETLPAPATLDEARMERAAEHAMPPLDRNAFRPDAAFGSLSDELFGALQKVGKPAAAQAALSAVNTASEDRIAAMVADLMADSVPAEAMAEYAYVAAALQLHFVRAASTLAERQLKPVGDGACPACGGPPVSSLIVGWPQAGGSRFCSCALCGTLWHHVRIKCAICSSTKGIRYKEIEDGPGTIKAETCDECGCYVKIMNQQKDVSLDPFADDVGSLGIDLLMRDTKYRRGAFNPFLLGY</sequence>
<dbReference type="InterPro" id="IPR056774">
    <property type="entry name" value="FdhE_N"/>
</dbReference>
<keyword evidence="1 2" id="KW-0963">Cytoplasm</keyword>
<accession>A0A5D4GQW3</accession>
<dbReference type="OrthoDB" id="9794151at2"/>
<evidence type="ECO:0000256" key="2">
    <source>
        <dbReference type="HAMAP-Rule" id="MF_00611"/>
    </source>
</evidence>
<dbReference type="PANTHER" id="PTHR37689:SF1">
    <property type="entry name" value="PROTEIN FDHE"/>
    <property type="match status" value="1"/>
</dbReference>
<dbReference type="InterPro" id="IPR024064">
    <property type="entry name" value="FdhE-like_sf"/>
</dbReference>
<dbReference type="EMBL" id="VSZS01000066">
    <property type="protein sequence ID" value="TYR30708.1"/>
    <property type="molecule type" value="Genomic_DNA"/>
</dbReference>
<protein>
    <recommendedName>
        <fullName evidence="2">Protein FdhE homolog</fullName>
    </recommendedName>
</protein>
<evidence type="ECO:0000313" key="7">
    <source>
        <dbReference type="Proteomes" id="UP000323258"/>
    </source>
</evidence>
<proteinExistence type="inferred from homology"/>
<dbReference type="Proteomes" id="UP000323258">
    <property type="component" value="Unassembled WGS sequence"/>
</dbReference>
<dbReference type="GO" id="GO:0008199">
    <property type="term" value="F:ferric iron binding"/>
    <property type="evidence" value="ECO:0007669"/>
    <property type="project" value="TreeGrafter"/>
</dbReference>